<evidence type="ECO:0000313" key="9">
    <source>
        <dbReference type="EMBL" id="KAH6588570.1"/>
    </source>
</evidence>
<dbReference type="PROSITE" id="PS00061">
    <property type="entry name" value="ADH_SHORT"/>
    <property type="match status" value="1"/>
</dbReference>
<dbReference type="PRINTS" id="PR00080">
    <property type="entry name" value="SDRFAMILY"/>
</dbReference>
<evidence type="ECO:0000256" key="8">
    <source>
        <dbReference type="RuleBase" id="RU000363"/>
    </source>
</evidence>
<evidence type="ECO:0000256" key="2">
    <source>
        <dbReference type="ARBA" id="ARBA00022516"/>
    </source>
</evidence>
<evidence type="ECO:0000256" key="7">
    <source>
        <dbReference type="ARBA" id="ARBA00023160"/>
    </source>
</evidence>
<evidence type="ECO:0000256" key="3">
    <source>
        <dbReference type="ARBA" id="ARBA00022832"/>
    </source>
</evidence>
<name>A0ABQ8EXY4_9FUNG</name>
<evidence type="ECO:0008006" key="11">
    <source>
        <dbReference type="Google" id="ProtNLM"/>
    </source>
</evidence>
<dbReference type="PIRSF" id="PIRSF000126">
    <property type="entry name" value="11-beta-HSD1"/>
    <property type="match status" value="1"/>
</dbReference>
<proteinExistence type="inferred from homology"/>
<dbReference type="InterPro" id="IPR020904">
    <property type="entry name" value="Sc_DH/Rdtase_CS"/>
</dbReference>
<dbReference type="PRINTS" id="PR00081">
    <property type="entry name" value="GDHRDH"/>
</dbReference>
<dbReference type="PANTHER" id="PTHR43086">
    <property type="entry name" value="VERY-LONG-CHAIN 3-OXOOACYL-COA REDUCTASE"/>
    <property type="match status" value="1"/>
</dbReference>
<dbReference type="PANTHER" id="PTHR43086:SF2">
    <property type="entry name" value="HYDROXYSTEROID DEHYDROGENASE-LIKE PROTEIN 1"/>
    <property type="match status" value="1"/>
</dbReference>
<keyword evidence="2" id="KW-0444">Lipid biosynthesis</keyword>
<dbReference type="SUPFAM" id="SSF51735">
    <property type="entry name" value="NAD(P)-binding Rossmann-fold domains"/>
    <property type="match status" value="1"/>
</dbReference>
<dbReference type="EMBL" id="JAFCIX010000500">
    <property type="protein sequence ID" value="KAH6588570.1"/>
    <property type="molecule type" value="Genomic_DNA"/>
</dbReference>
<keyword evidence="10" id="KW-1185">Reference proteome</keyword>
<comment type="similarity">
    <text evidence="8">Belongs to the short-chain dehydrogenases/reductases (SDR) family.</text>
</comment>
<keyword evidence="3" id="KW-0276">Fatty acid metabolism</keyword>
<organism evidence="9 10">
    <name type="scientific">Batrachochytrium salamandrivorans</name>
    <dbReference type="NCBI Taxonomy" id="1357716"/>
    <lineage>
        <taxon>Eukaryota</taxon>
        <taxon>Fungi</taxon>
        <taxon>Fungi incertae sedis</taxon>
        <taxon>Chytridiomycota</taxon>
        <taxon>Chytridiomycota incertae sedis</taxon>
        <taxon>Chytridiomycetes</taxon>
        <taxon>Rhizophydiales</taxon>
        <taxon>Rhizophydiales incertae sedis</taxon>
        <taxon>Batrachochytrium</taxon>
    </lineage>
</organism>
<evidence type="ECO:0000256" key="5">
    <source>
        <dbReference type="ARBA" id="ARBA00023002"/>
    </source>
</evidence>
<protein>
    <recommendedName>
        <fullName evidence="11">Very-long-chain 3-oxoacyl-CoA reductase</fullName>
    </recommendedName>
</protein>
<sequence length="363" mass="38853">MGLGSLFAGALSGSTKFLTDATALFDTHPIHTACLGLLAVLSLIVGLQMLVGLISHAILSVVPVSWLAGKTSSLALTAVASIDRDGTGKSTSRPWAVVTGASDGIGKEFVLQLAHLGYNIVLISRSETKLQAVVDTLQKKKATAATKTVVLPVDYTTAGDEQYLAVKAVLSPLHIAVLVNNVATNHAFPVAFNDETPDMIDNIVQVNIVAQLRMTRLVLPQMIARKAGTIINIGSMAGKVPSAYLSVYSASKAFLRFWSQALALEVQPSGVHVEHINTYFVATAMSKIRKTTWLAPTPKAYVQAVIANVGSSTNSTPYPSHSLLNWIIDRFVPESIMMQASAEMHLDIRKRALAKQARDAKKQ</sequence>
<dbReference type="Pfam" id="PF00106">
    <property type="entry name" value="adh_short"/>
    <property type="match status" value="1"/>
</dbReference>
<keyword evidence="6" id="KW-0443">Lipid metabolism</keyword>
<keyword evidence="4" id="KW-0521">NADP</keyword>
<dbReference type="Proteomes" id="UP001648503">
    <property type="component" value="Unassembled WGS sequence"/>
</dbReference>
<dbReference type="InterPro" id="IPR002347">
    <property type="entry name" value="SDR_fam"/>
</dbReference>
<keyword evidence="5" id="KW-0560">Oxidoreductase</keyword>
<comment type="pathway">
    <text evidence="1">Lipid metabolism; fatty acid biosynthesis.</text>
</comment>
<evidence type="ECO:0000256" key="1">
    <source>
        <dbReference type="ARBA" id="ARBA00005194"/>
    </source>
</evidence>
<dbReference type="Gene3D" id="3.40.50.720">
    <property type="entry name" value="NAD(P)-binding Rossmann-like Domain"/>
    <property type="match status" value="1"/>
</dbReference>
<evidence type="ECO:0000256" key="6">
    <source>
        <dbReference type="ARBA" id="ARBA00023098"/>
    </source>
</evidence>
<dbReference type="CDD" id="cd05356">
    <property type="entry name" value="17beta-HSD1_like_SDR_c"/>
    <property type="match status" value="1"/>
</dbReference>
<comment type="caution">
    <text evidence="9">The sequence shown here is derived from an EMBL/GenBank/DDBJ whole genome shotgun (WGS) entry which is preliminary data.</text>
</comment>
<evidence type="ECO:0000313" key="10">
    <source>
        <dbReference type="Proteomes" id="UP001648503"/>
    </source>
</evidence>
<dbReference type="InterPro" id="IPR036291">
    <property type="entry name" value="NAD(P)-bd_dom_sf"/>
</dbReference>
<keyword evidence="7" id="KW-0275">Fatty acid biosynthesis</keyword>
<accession>A0ABQ8EXY4</accession>
<evidence type="ECO:0000256" key="4">
    <source>
        <dbReference type="ARBA" id="ARBA00022857"/>
    </source>
</evidence>
<gene>
    <name evidence="9" type="ORF">BASA50_010640</name>
</gene>
<reference evidence="9 10" key="1">
    <citation type="submission" date="2021-02" db="EMBL/GenBank/DDBJ databases">
        <title>Variation within the Batrachochytrium salamandrivorans European outbreak.</title>
        <authorList>
            <person name="Kelly M."/>
            <person name="Pasmans F."/>
            <person name="Shea T.P."/>
            <person name="Munoz J.F."/>
            <person name="Carranza S."/>
            <person name="Cuomo C.A."/>
            <person name="Martel A."/>
        </authorList>
    </citation>
    <scope>NUCLEOTIDE SEQUENCE [LARGE SCALE GENOMIC DNA]</scope>
    <source>
        <strain evidence="9 10">AMFP18/2</strain>
    </source>
</reference>